<dbReference type="AlphaFoldDB" id="A0A0X7K6F4"/>
<dbReference type="GO" id="GO:0007155">
    <property type="term" value="P:cell adhesion"/>
    <property type="evidence" value="ECO:0007669"/>
    <property type="project" value="InterPro"/>
</dbReference>
<keyword evidence="1" id="KW-0732">Signal</keyword>
<evidence type="ECO:0000313" key="3">
    <source>
        <dbReference type="Proteomes" id="UP000067111"/>
    </source>
</evidence>
<proteinExistence type="predicted"/>
<feature type="signal peptide" evidence="1">
    <location>
        <begin position="1"/>
        <end position="22"/>
    </location>
</feature>
<evidence type="ECO:0008006" key="4">
    <source>
        <dbReference type="Google" id="ProtNLM"/>
    </source>
</evidence>
<dbReference type="GO" id="GO:0009289">
    <property type="term" value="C:pilus"/>
    <property type="evidence" value="ECO:0007669"/>
    <property type="project" value="InterPro"/>
</dbReference>
<reference evidence="3" key="1">
    <citation type="submission" date="2016-01" db="EMBL/GenBank/DDBJ databases">
        <authorList>
            <person name="Gamez R.M."/>
            <person name="Rodriguez F."/>
            <person name="Bernal J.F."/>
            <person name="Agarwala R."/>
            <person name="Landsman D."/>
            <person name="Marino-Ramirez L."/>
        </authorList>
    </citation>
    <scope>NUCLEOTIDE SEQUENCE [LARGE SCALE GENOMIC DNA]</scope>
    <source>
        <strain evidence="3">Ps006</strain>
    </source>
</reference>
<evidence type="ECO:0000313" key="2">
    <source>
        <dbReference type="EMBL" id="KWU51287.1"/>
    </source>
</evidence>
<protein>
    <recommendedName>
        <fullName evidence="4">DUF1120 domain-containing protein</fullName>
    </recommendedName>
</protein>
<accession>A0A0X7K6F4</accession>
<sequence length="210" mass="22242">MQQSQLMIAAALMLAGVSTVSAASSVDLSVTGKITPAACTPLLSNGGLVDHGKISVQDLKPRGNTQLPDATLTLEVNCEASTTLAIKVTDNRSGTVSYNNGTASFFGLGLAANDKKIGWYEVRMNNATADGELREMIESVDGSTWLYAGTHWQPDWMRALNGASGSYAPLPMQTFKAELAIATWITDKTTLPVAEEILIDGSATLDVVYL</sequence>
<comment type="caution">
    <text evidence="2">The sequence shown here is derived from an EMBL/GenBank/DDBJ whole genome shotgun (WGS) entry which is preliminary data.</text>
</comment>
<dbReference type="Pfam" id="PF06551">
    <property type="entry name" value="DUF1120"/>
    <property type="match status" value="1"/>
</dbReference>
<dbReference type="InterPro" id="IPR036937">
    <property type="entry name" value="Adhesion_dom_fimbrial_sf"/>
</dbReference>
<feature type="chain" id="PRO_5007064090" description="DUF1120 domain-containing protein" evidence="1">
    <location>
        <begin position="23"/>
        <end position="210"/>
    </location>
</feature>
<name>A0A0X7K6F4_9PSED</name>
<dbReference type="OrthoDB" id="6602106at2"/>
<dbReference type="Gene3D" id="2.60.40.1090">
    <property type="entry name" value="Fimbrial-type adhesion domain"/>
    <property type="match status" value="1"/>
</dbReference>
<organism evidence="2 3">
    <name type="scientific">Pseudomonas palleroniana</name>
    <dbReference type="NCBI Taxonomy" id="191390"/>
    <lineage>
        <taxon>Bacteria</taxon>
        <taxon>Pseudomonadati</taxon>
        <taxon>Pseudomonadota</taxon>
        <taxon>Gammaproteobacteria</taxon>
        <taxon>Pseudomonadales</taxon>
        <taxon>Pseudomonadaceae</taxon>
        <taxon>Pseudomonas</taxon>
    </lineage>
</organism>
<dbReference type="InterPro" id="IPR010546">
    <property type="entry name" value="DUF1120"/>
</dbReference>
<dbReference type="EMBL" id="LRMR01000008">
    <property type="protein sequence ID" value="KWU51287.1"/>
    <property type="molecule type" value="Genomic_DNA"/>
</dbReference>
<evidence type="ECO:0000256" key="1">
    <source>
        <dbReference type="SAM" id="SignalP"/>
    </source>
</evidence>
<dbReference type="Proteomes" id="UP000067111">
    <property type="component" value="Unassembled WGS sequence"/>
</dbReference>
<dbReference type="RefSeq" id="WP_060753846.1">
    <property type="nucleotide sequence ID" value="NZ_LRMR01000008.1"/>
</dbReference>
<gene>
    <name evidence="2" type="ORF">AWV77_08585</name>
</gene>